<protein>
    <submittedName>
        <fullName evidence="1">Uncharacterized protein</fullName>
    </submittedName>
</protein>
<dbReference type="InterPro" id="IPR046228">
    <property type="entry name" value="DUF6261"/>
</dbReference>
<dbReference type="AlphaFoldDB" id="A0A5M4B939"/>
<comment type="caution">
    <text evidence="1">The sequence shown here is derived from an EMBL/GenBank/DDBJ whole genome shotgun (WGS) entry which is preliminary data.</text>
</comment>
<evidence type="ECO:0000313" key="1">
    <source>
        <dbReference type="EMBL" id="GET46124.1"/>
    </source>
</evidence>
<proteinExistence type="predicted"/>
<name>A0A5M4B939_9FLAO</name>
<keyword evidence="2" id="KW-1185">Reference proteome</keyword>
<dbReference type="Proteomes" id="UP000398217">
    <property type="component" value="Unassembled WGS sequence"/>
</dbReference>
<organism evidence="1 2">
    <name type="scientific">Capnocytophaga felis</name>
    <dbReference type="NCBI Taxonomy" id="2267611"/>
    <lineage>
        <taxon>Bacteria</taxon>
        <taxon>Pseudomonadati</taxon>
        <taxon>Bacteroidota</taxon>
        <taxon>Flavobacteriia</taxon>
        <taxon>Flavobacteriales</taxon>
        <taxon>Flavobacteriaceae</taxon>
        <taxon>Capnocytophaga</taxon>
    </lineage>
</organism>
<sequence>MFKNKIMEKINLQKLEVSRLQNAEFGQLLTRLFEDITKSGINLSEDEAVKRVLEDLKDRLNTYDKALEQTYYNEESKNLAQLDKVRDDDMKALRASIKPYRAAKTEAQKNAYHNLSMLLANYKGIETQAYEIQTKRLATLLSLLKSEKYANDVSVLKISSFVEELEKSSAEFDTVFANRSHKNLEKTTYNIKELRKEMSDNYRKVCNYIFTSAEIRKSDFHIKALDVINNSRKYFSDVLSRRNAPRKGNENSGMRKMES</sequence>
<gene>
    <name evidence="1" type="ORF">RCZ01_14260</name>
</gene>
<evidence type="ECO:0000313" key="2">
    <source>
        <dbReference type="Proteomes" id="UP000398217"/>
    </source>
</evidence>
<dbReference type="Pfam" id="PF19775">
    <property type="entry name" value="DUF6261"/>
    <property type="match status" value="1"/>
</dbReference>
<reference evidence="2" key="1">
    <citation type="journal article" date="2020" name="Int. J. Syst. Evol. Microbiol.">
        <title>Capnocytophaga felis sp. nov. isolated from the feline oral cavity.</title>
        <authorList>
            <person name="Suzuki M."/>
            <person name="Umeda K."/>
            <person name="Kimura M."/>
            <person name="Imaoka K."/>
            <person name="Morikawa S."/>
            <person name="Maeda K."/>
        </authorList>
    </citation>
    <scope>NUCLEOTIDE SEQUENCE [LARGE SCALE GENOMIC DNA]</scope>
    <source>
        <strain evidence="2">KC07070</strain>
    </source>
</reference>
<accession>A0A5M4B939</accession>
<dbReference type="EMBL" id="BLBC01000008">
    <property type="protein sequence ID" value="GET46124.1"/>
    <property type="molecule type" value="Genomic_DNA"/>
</dbReference>